<gene>
    <name evidence="1" type="ORF">BDP81DRAFT_205391</name>
</gene>
<organism evidence="1 2">
    <name type="scientific">Colletotrichum phormii</name>
    <dbReference type="NCBI Taxonomy" id="359342"/>
    <lineage>
        <taxon>Eukaryota</taxon>
        <taxon>Fungi</taxon>
        <taxon>Dikarya</taxon>
        <taxon>Ascomycota</taxon>
        <taxon>Pezizomycotina</taxon>
        <taxon>Sordariomycetes</taxon>
        <taxon>Hypocreomycetidae</taxon>
        <taxon>Glomerellales</taxon>
        <taxon>Glomerellaceae</taxon>
        <taxon>Colletotrichum</taxon>
        <taxon>Colletotrichum acutatum species complex</taxon>
    </lineage>
</organism>
<evidence type="ECO:0000313" key="2">
    <source>
        <dbReference type="Proteomes" id="UP001243989"/>
    </source>
</evidence>
<dbReference type="AlphaFoldDB" id="A0AAI9ZU75"/>
<comment type="caution">
    <text evidence="1">The sequence shown here is derived from an EMBL/GenBank/DDBJ whole genome shotgun (WGS) entry which is preliminary data.</text>
</comment>
<name>A0AAI9ZU75_9PEZI</name>
<proteinExistence type="predicted"/>
<reference evidence="1" key="1">
    <citation type="submission" date="2021-06" db="EMBL/GenBank/DDBJ databases">
        <title>Comparative genomics, transcriptomics and evolutionary studies reveal genomic signatures of adaptation to plant cell wall in hemibiotrophic fungi.</title>
        <authorList>
            <consortium name="DOE Joint Genome Institute"/>
            <person name="Baroncelli R."/>
            <person name="Diaz J.F."/>
            <person name="Benocci T."/>
            <person name="Peng M."/>
            <person name="Battaglia E."/>
            <person name="Haridas S."/>
            <person name="Andreopoulos W."/>
            <person name="Labutti K."/>
            <person name="Pangilinan J."/>
            <person name="Floch G.L."/>
            <person name="Makela M.R."/>
            <person name="Henrissat B."/>
            <person name="Grigoriev I.V."/>
            <person name="Crouch J.A."/>
            <person name="De Vries R.P."/>
            <person name="Sukno S.A."/>
            <person name="Thon M.R."/>
        </authorList>
    </citation>
    <scope>NUCLEOTIDE SEQUENCE</scope>
    <source>
        <strain evidence="1">CBS 102054</strain>
    </source>
</reference>
<keyword evidence="2" id="KW-1185">Reference proteome</keyword>
<dbReference type="Proteomes" id="UP001243989">
    <property type="component" value="Unassembled WGS sequence"/>
</dbReference>
<dbReference type="EMBL" id="JAHMHQ010000007">
    <property type="protein sequence ID" value="KAK1638292.1"/>
    <property type="molecule type" value="Genomic_DNA"/>
</dbReference>
<accession>A0AAI9ZU75</accession>
<protein>
    <submittedName>
        <fullName evidence="1">Uncharacterized protein</fullName>
    </submittedName>
</protein>
<evidence type="ECO:0000313" key="1">
    <source>
        <dbReference type="EMBL" id="KAK1638292.1"/>
    </source>
</evidence>
<sequence length="225" mass="25136">MRGRRRETTMKVYRLSRFACFKRPSCQSLHPQTLRGFTYYPGCLLQRSDPRHPARVHTCLDIDHFSLSSVQRCTGTRLRAPPWLFFFYGHSQVPGVLVACGGTPVGGVPVLPVKHHGPVEDANRTMAPVFWGNNDSTSISPHLCCGDVAGSDPATQRLCTVCQSAIPFPFQTQYARHPRVFRQVENCHVSMSTWCHGACGCMAAGKSDVEFLTMEIHGWIWEAEA</sequence>
<dbReference type="RefSeq" id="XP_060446899.1">
    <property type="nucleotide sequence ID" value="XM_060582600.1"/>
</dbReference>
<dbReference type="GeneID" id="85467462"/>